<dbReference type="GO" id="GO:0005102">
    <property type="term" value="F:signaling receptor binding"/>
    <property type="evidence" value="ECO:0007669"/>
    <property type="project" value="TreeGrafter"/>
</dbReference>
<dbReference type="InterPro" id="IPR036179">
    <property type="entry name" value="Ig-like_dom_sf"/>
</dbReference>
<reference evidence="8" key="3">
    <citation type="submission" date="2025-09" db="UniProtKB">
        <authorList>
            <consortium name="Ensembl"/>
        </authorList>
    </citation>
    <scope>IDENTIFICATION</scope>
</reference>
<dbReference type="Pfam" id="PF07686">
    <property type="entry name" value="V-set"/>
    <property type="match status" value="1"/>
</dbReference>
<dbReference type="PANTHER" id="PTHR24100">
    <property type="entry name" value="BUTYROPHILIN"/>
    <property type="match status" value="1"/>
</dbReference>
<dbReference type="GeneTree" id="ENSGT00940000154641"/>
<dbReference type="GO" id="GO:1903037">
    <property type="term" value="P:regulation of leukocyte cell-cell adhesion"/>
    <property type="evidence" value="ECO:0007669"/>
    <property type="project" value="UniProtKB-ARBA"/>
</dbReference>
<dbReference type="GO" id="GO:0050863">
    <property type="term" value="P:regulation of T cell activation"/>
    <property type="evidence" value="ECO:0007669"/>
    <property type="project" value="UniProtKB-ARBA"/>
</dbReference>
<dbReference type="PROSITE" id="PS50835">
    <property type="entry name" value="IG_LIKE"/>
    <property type="match status" value="1"/>
</dbReference>
<protein>
    <recommendedName>
        <fullName evidence="7">Ig-like domain-containing protein</fullName>
    </recommendedName>
</protein>
<feature type="domain" description="Ig-like" evidence="7">
    <location>
        <begin position="90"/>
        <end position="185"/>
    </location>
</feature>
<keyword evidence="4" id="KW-1015">Disulfide bond</keyword>
<accession>A0AAY5F283</accession>
<dbReference type="InterPro" id="IPR007110">
    <property type="entry name" value="Ig-like_dom"/>
</dbReference>
<dbReference type="Ensembl" id="ENSEEET00000062455.1">
    <property type="protein sequence ID" value="ENSEEEP00000063158.1"/>
    <property type="gene ID" value="ENSEEEG00000026176.1"/>
</dbReference>
<dbReference type="GO" id="GO:0009897">
    <property type="term" value="C:external side of plasma membrane"/>
    <property type="evidence" value="ECO:0007669"/>
    <property type="project" value="TreeGrafter"/>
</dbReference>
<evidence type="ECO:0000256" key="3">
    <source>
        <dbReference type="ARBA" id="ARBA00023136"/>
    </source>
</evidence>
<dbReference type="GO" id="GO:0001817">
    <property type="term" value="P:regulation of cytokine production"/>
    <property type="evidence" value="ECO:0007669"/>
    <property type="project" value="TreeGrafter"/>
</dbReference>
<evidence type="ECO:0000256" key="1">
    <source>
        <dbReference type="ARBA" id="ARBA00004370"/>
    </source>
</evidence>
<dbReference type="Gene3D" id="2.60.40.10">
    <property type="entry name" value="Immunoglobulins"/>
    <property type="match status" value="2"/>
</dbReference>
<evidence type="ECO:0000256" key="4">
    <source>
        <dbReference type="ARBA" id="ARBA00023157"/>
    </source>
</evidence>
<keyword evidence="9" id="KW-1185">Reference proteome</keyword>
<dbReference type="AlphaFoldDB" id="A0AAY5F283"/>
<dbReference type="SUPFAM" id="SSF48726">
    <property type="entry name" value="Immunoglobulin"/>
    <property type="match status" value="1"/>
</dbReference>
<evidence type="ECO:0000259" key="7">
    <source>
        <dbReference type="PROSITE" id="PS50835"/>
    </source>
</evidence>
<keyword evidence="3" id="KW-0472">Membrane</keyword>
<dbReference type="GO" id="GO:0050852">
    <property type="term" value="P:T cell receptor signaling pathway"/>
    <property type="evidence" value="ECO:0007669"/>
    <property type="project" value="TreeGrafter"/>
</dbReference>
<keyword evidence="6" id="KW-0393">Immunoglobulin domain</keyword>
<dbReference type="InterPro" id="IPR013106">
    <property type="entry name" value="Ig_V-set"/>
</dbReference>
<dbReference type="InterPro" id="IPR003599">
    <property type="entry name" value="Ig_sub"/>
</dbReference>
<comment type="subcellular location">
    <subcellularLocation>
        <location evidence="1">Membrane</location>
    </subcellularLocation>
</comment>
<reference evidence="8" key="2">
    <citation type="submission" date="2025-08" db="UniProtKB">
        <authorList>
            <consortium name="Ensembl"/>
        </authorList>
    </citation>
    <scope>IDENTIFICATION</scope>
</reference>
<sequence length="299" mass="33875">MNRILWIIYASKKFYFITMSELTNSVWTLFCLQKTPIKTDMHAHLHIKIGLNLYLKAIFLFLHQVSRILPAHSWSCEISQDKRVVIGAPGDTAIFSCTFIVAESQLLTNLIINWQHGDTVVHSFYHGRDQLEKQSQSYKNRTHLFIDQILSGNASLSLTNVQPDEQGEYTCYITSEQETTSGSVTLIVAAPYDDPELEVQYNCDNVVVTMTSTAGFPEPTVSWKQPRGRNVTTTQLDSKGRFRVQSNLTINLSMTQTVVVEMTLKALSQHILKTITLHPQTGTQWTFSISICIVGLSRR</sequence>
<evidence type="ECO:0000256" key="5">
    <source>
        <dbReference type="ARBA" id="ARBA00023180"/>
    </source>
</evidence>
<dbReference type="InterPro" id="IPR013783">
    <property type="entry name" value="Ig-like_fold"/>
</dbReference>
<dbReference type="SMART" id="SM00409">
    <property type="entry name" value="IG"/>
    <property type="match status" value="1"/>
</dbReference>
<dbReference type="PANTHER" id="PTHR24100:SF145">
    <property type="entry name" value="CD276 ANTIGEN"/>
    <property type="match status" value="1"/>
</dbReference>
<dbReference type="FunFam" id="2.60.40.10:FF:000142">
    <property type="entry name" value="V-set domain-containing T-cell activation inhibitor 1"/>
    <property type="match status" value="1"/>
</dbReference>
<dbReference type="InterPro" id="IPR050504">
    <property type="entry name" value="IgSF_BTN/MOG"/>
</dbReference>
<proteinExistence type="predicted"/>
<evidence type="ECO:0000313" key="9">
    <source>
        <dbReference type="Proteomes" id="UP000314983"/>
    </source>
</evidence>
<evidence type="ECO:0000313" key="8">
    <source>
        <dbReference type="Ensembl" id="ENSEEEP00000063158.1"/>
    </source>
</evidence>
<keyword evidence="5" id="KW-0325">Glycoprotein</keyword>
<keyword evidence="2" id="KW-0732">Signal</keyword>
<name>A0AAY5F283_ELEEL</name>
<evidence type="ECO:0000256" key="6">
    <source>
        <dbReference type="ARBA" id="ARBA00023319"/>
    </source>
</evidence>
<reference evidence="8 9" key="1">
    <citation type="submission" date="2020-05" db="EMBL/GenBank/DDBJ databases">
        <title>Electrophorus electricus (electric eel) genome, fEleEle1, primary haplotype.</title>
        <authorList>
            <person name="Myers G."/>
            <person name="Meyer A."/>
            <person name="Fedrigo O."/>
            <person name="Formenti G."/>
            <person name="Rhie A."/>
            <person name="Tracey A."/>
            <person name="Sims Y."/>
            <person name="Jarvis E.D."/>
        </authorList>
    </citation>
    <scope>NUCLEOTIDE SEQUENCE [LARGE SCALE GENOMIC DNA]</scope>
</reference>
<dbReference type="Proteomes" id="UP000314983">
    <property type="component" value="Chromosome 5"/>
</dbReference>
<organism evidence="8 9">
    <name type="scientific">Electrophorus electricus</name>
    <name type="common">Electric eel</name>
    <name type="synonym">Gymnotus electricus</name>
    <dbReference type="NCBI Taxonomy" id="8005"/>
    <lineage>
        <taxon>Eukaryota</taxon>
        <taxon>Metazoa</taxon>
        <taxon>Chordata</taxon>
        <taxon>Craniata</taxon>
        <taxon>Vertebrata</taxon>
        <taxon>Euteleostomi</taxon>
        <taxon>Actinopterygii</taxon>
        <taxon>Neopterygii</taxon>
        <taxon>Teleostei</taxon>
        <taxon>Ostariophysi</taxon>
        <taxon>Gymnotiformes</taxon>
        <taxon>Gymnotoidei</taxon>
        <taxon>Gymnotidae</taxon>
        <taxon>Electrophorus</taxon>
    </lineage>
</organism>
<gene>
    <name evidence="8" type="primary">LOC113591232</name>
</gene>
<evidence type="ECO:0000256" key="2">
    <source>
        <dbReference type="ARBA" id="ARBA00022729"/>
    </source>
</evidence>